<dbReference type="Proteomes" id="UP000758603">
    <property type="component" value="Unassembled WGS sequence"/>
</dbReference>
<dbReference type="RefSeq" id="XP_045956688.1">
    <property type="nucleotide sequence ID" value="XM_046103384.1"/>
</dbReference>
<dbReference type="InterPro" id="IPR036928">
    <property type="entry name" value="AS_sf"/>
</dbReference>
<dbReference type="AlphaFoldDB" id="A0A9P8ZVW2"/>
<dbReference type="OrthoDB" id="566138at2759"/>
<dbReference type="PANTHER" id="PTHR42678:SF34">
    <property type="entry name" value="OS04G0183300 PROTEIN"/>
    <property type="match status" value="1"/>
</dbReference>
<dbReference type="Gene3D" id="3.90.1300.10">
    <property type="entry name" value="Amidase signature (AS) domain"/>
    <property type="match status" value="1"/>
</dbReference>
<dbReference type="PANTHER" id="PTHR42678">
    <property type="entry name" value="AMIDASE"/>
    <property type="match status" value="1"/>
</dbReference>
<gene>
    <name evidence="2" type="ORF">BKA67DRAFT_573913</name>
</gene>
<dbReference type="Pfam" id="PF01425">
    <property type="entry name" value="Amidase"/>
    <property type="match status" value="1"/>
</dbReference>
<dbReference type="InterPro" id="IPR023631">
    <property type="entry name" value="Amidase_dom"/>
</dbReference>
<keyword evidence="3" id="KW-1185">Reference proteome</keyword>
<organism evidence="2 3">
    <name type="scientific">Truncatella angustata</name>
    <dbReference type="NCBI Taxonomy" id="152316"/>
    <lineage>
        <taxon>Eukaryota</taxon>
        <taxon>Fungi</taxon>
        <taxon>Dikarya</taxon>
        <taxon>Ascomycota</taxon>
        <taxon>Pezizomycotina</taxon>
        <taxon>Sordariomycetes</taxon>
        <taxon>Xylariomycetidae</taxon>
        <taxon>Amphisphaeriales</taxon>
        <taxon>Sporocadaceae</taxon>
        <taxon>Truncatella</taxon>
    </lineage>
</organism>
<dbReference type="GeneID" id="70132276"/>
<protein>
    <submittedName>
        <fullName evidence="2">Amidase signature domain-containing protein</fullName>
    </submittedName>
</protein>
<evidence type="ECO:0000259" key="1">
    <source>
        <dbReference type="Pfam" id="PF01425"/>
    </source>
</evidence>
<dbReference type="EMBL" id="JAGPXC010000006">
    <property type="protein sequence ID" value="KAH6652410.1"/>
    <property type="molecule type" value="Genomic_DNA"/>
</dbReference>
<accession>A0A9P8ZVW2</accession>
<evidence type="ECO:0000313" key="3">
    <source>
        <dbReference type="Proteomes" id="UP000758603"/>
    </source>
</evidence>
<dbReference type="SUPFAM" id="SSF75304">
    <property type="entry name" value="Amidase signature (AS) enzymes"/>
    <property type="match status" value="1"/>
</dbReference>
<evidence type="ECO:0000313" key="2">
    <source>
        <dbReference type="EMBL" id="KAH6652410.1"/>
    </source>
</evidence>
<feature type="domain" description="Amidase" evidence="1">
    <location>
        <begin position="26"/>
        <end position="253"/>
    </location>
</feature>
<comment type="caution">
    <text evidence="2">The sequence shown here is derived from an EMBL/GenBank/DDBJ whole genome shotgun (WGS) entry which is preliminary data.</text>
</comment>
<name>A0A9P8ZVW2_9PEZI</name>
<reference evidence="2" key="1">
    <citation type="journal article" date="2021" name="Nat. Commun.">
        <title>Genetic determinants of endophytism in the Arabidopsis root mycobiome.</title>
        <authorList>
            <person name="Mesny F."/>
            <person name="Miyauchi S."/>
            <person name="Thiergart T."/>
            <person name="Pickel B."/>
            <person name="Atanasova L."/>
            <person name="Karlsson M."/>
            <person name="Huettel B."/>
            <person name="Barry K.W."/>
            <person name="Haridas S."/>
            <person name="Chen C."/>
            <person name="Bauer D."/>
            <person name="Andreopoulos W."/>
            <person name="Pangilinan J."/>
            <person name="LaButti K."/>
            <person name="Riley R."/>
            <person name="Lipzen A."/>
            <person name="Clum A."/>
            <person name="Drula E."/>
            <person name="Henrissat B."/>
            <person name="Kohler A."/>
            <person name="Grigoriev I.V."/>
            <person name="Martin F.M."/>
            <person name="Hacquard S."/>
        </authorList>
    </citation>
    <scope>NUCLEOTIDE SEQUENCE</scope>
    <source>
        <strain evidence="2">MPI-SDFR-AT-0073</strain>
    </source>
</reference>
<sequence>MFDTLITTATDLQALLLSGKITSVQIVKEYLAQIDRHNAKLNAFISIAPRESLLRVAAELDGERHRGGIRSQLHGIPIVLKDCFVTASCLGMDTTAGSLAFVGAKARDNGAIVQKLIDAGLIILGKTNMTEFCGMKMINSPGRSAAGGQTLSPYVGDIEENEVILGHSSPGGSSTGSAVAVAAGFSPFALGTETIGSLVTPTARAALFTIKPTVGSQNCEGMYKMTDFFDSPGPMAKSPVDLVSLFEILLNQNLGHLVPGHCDWTDLSIGFLSPTIWKLVPEMCKQHEGTAEQMAQDYERTVSLLRSQGCNIKYPIELPDAENLTVDGEAAIMPVAFWEFREVGIPSFIDSFEECGVTNLEDIIKFNEENKENALPPGESDQDLLIEALNSSASTEHITHLGNNLREKAKGILREVFDREQINMIAAPTDSALAVYAASAGYPIGNVPLGQLKYNQRPFGLCLIAEAHEEEKILQFMMAYETATDPRPTPHLPRE</sequence>
<proteinExistence type="predicted"/>